<evidence type="ECO:0000313" key="2">
    <source>
        <dbReference type="Proteomes" id="UP000030227"/>
    </source>
</evidence>
<sequence length="189" mass="21725">MNDLNNRHRLAGDFNMYYSSTFAFFRVDGEPRVVYVDDTESIGDDRQFDGFRLLGNVFRPDGGQYYGGVVYSEVEGVRPPSGYYDVFGSGERDTYVSFLVNNRTQRKGVDPRNVLINHGQQAVTGQMMIRIFLQAEEMISDPAHRDFFIKDGVVNWKGVKVGQMVDNRLSVDEQFKNQEDLLCRLLARR</sequence>
<proteinExistence type="predicted"/>
<name>A0A0A1IX28_9CAUD</name>
<gene>
    <name evidence="1" type="primary">ORF22</name>
</gene>
<accession>A0A0A1IX28</accession>
<evidence type="ECO:0000313" key="1">
    <source>
        <dbReference type="EMBL" id="CEF89737.1"/>
    </source>
</evidence>
<dbReference type="GeneID" id="23680486"/>
<dbReference type="KEGG" id="vg:23680486"/>
<dbReference type="OrthoDB" id="8490at10239"/>
<dbReference type="EMBL" id="LN610578">
    <property type="protein sequence ID" value="CEF89737.1"/>
    <property type="molecule type" value="Genomic_DNA"/>
</dbReference>
<reference evidence="1 2" key="1">
    <citation type="journal article" date="2015" name="PLoS ONE">
        <title>Investigation of a Large Collection of Pseudomonas aeruginosa Bacteriophages Collected from a Single Environmental Source in Abidjan, Cote d'Ivoire.</title>
        <authorList>
            <person name="Essoh C."/>
            <person name="Latino L."/>
            <person name="Midoux C."/>
            <person name="Blouin Y."/>
            <person name="Loukou G."/>
            <person name="Nguetta S.P."/>
            <person name="Lathro S."/>
            <person name="Cablanmian A."/>
            <person name="Kouassi A.K."/>
            <person name="Vergnaud G."/>
            <person name="Pourcel C."/>
        </authorList>
    </citation>
    <scope>NUCLEOTIDE SEQUENCE [LARGE SCALE GENOMIC DNA]</scope>
    <source>
        <strain evidence="1">Ab22</strain>
    </source>
</reference>
<dbReference type="RefSeq" id="YP_009125590.1">
    <property type="nucleotide sequence ID" value="NC_026599.1"/>
</dbReference>
<keyword evidence="2" id="KW-1185">Reference proteome</keyword>
<protein>
    <submittedName>
        <fullName evidence="1">Uncharacterized protein</fullName>
    </submittedName>
</protein>
<dbReference type="Proteomes" id="UP000030227">
    <property type="component" value="Segment"/>
</dbReference>
<organism evidence="1 2">
    <name type="scientific">Pseudomonas phage vB_PaeP_C2-10_Ab22</name>
    <dbReference type="NCBI Taxonomy" id="1548906"/>
    <lineage>
        <taxon>Viruses</taxon>
        <taxon>Duplodnaviria</taxon>
        <taxon>Heunggongvirae</taxon>
        <taxon>Uroviricota</taxon>
        <taxon>Caudoviricetes</taxon>
        <taxon>Bruynoghevirus</taxon>
        <taxon>Bruynoghevirus Ab22</taxon>
    </lineage>
</organism>